<protein>
    <submittedName>
        <fullName evidence="4">FecR family protein</fullName>
    </submittedName>
</protein>
<dbReference type="FunFam" id="2.60.120.1440:FF:000001">
    <property type="entry name" value="Putative anti-sigma factor"/>
    <property type="match status" value="1"/>
</dbReference>
<evidence type="ECO:0000259" key="2">
    <source>
        <dbReference type="Pfam" id="PF04773"/>
    </source>
</evidence>
<keyword evidence="1" id="KW-0812">Transmembrane</keyword>
<comment type="caution">
    <text evidence="4">The sequence shown here is derived from an EMBL/GenBank/DDBJ whole genome shotgun (WGS) entry which is preliminary data.</text>
</comment>
<dbReference type="InterPro" id="IPR012373">
    <property type="entry name" value="Ferrdict_sens_TM"/>
</dbReference>
<dbReference type="InterPro" id="IPR006860">
    <property type="entry name" value="FecR"/>
</dbReference>
<evidence type="ECO:0000313" key="4">
    <source>
        <dbReference type="EMBL" id="RZS72742.1"/>
    </source>
</evidence>
<dbReference type="PIRSF" id="PIRSF018266">
    <property type="entry name" value="FecR"/>
    <property type="match status" value="1"/>
</dbReference>
<keyword evidence="1" id="KW-0472">Membrane</keyword>
<dbReference type="RefSeq" id="WP_158643750.1">
    <property type="nucleotide sequence ID" value="NZ_CP042431.1"/>
</dbReference>
<evidence type="ECO:0000313" key="5">
    <source>
        <dbReference type="Proteomes" id="UP000293874"/>
    </source>
</evidence>
<dbReference type="Pfam" id="PF16344">
    <property type="entry name" value="FecR_C"/>
    <property type="match status" value="1"/>
</dbReference>
<dbReference type="AlphaFoldDB" id="A0A4Q7MUZ9"/>
<keyword evidence="1" id="KW-1133">Transmembrane helix</keyword>
<dbReference type="PANTHER" id="PTHR30273">
    <property type="entry name" value="PERIPLASMIC SIGNAL SENSOR AND SIGMA FACTOR ACTIVATOR FECR-RELATED"/>
    <property type="match status" value="1"/>
</dbReference>
<keyword evidence="5" id="KW-1185">Reference proteome</keyword>
<reference evidence="4 5" key="1">
    <citation type="submission" date="2019-02" db="EMBL/GenBank/DDBJ databases">
        <title>Genomic Encyclopedia of Type Strains, Phase IV (KMG-IV): sequencing the most valuable type-strain genomes for metagenomic binning, comparative biology and taxonomic classification.</title>
        <authorList>
            <person name="Goeker M."/>
        </authorList>
    </citation>
    <scope>NUCLEOTIDE SEQUENCE [LARGE SCALE GENOMIC DNA]</scope>
    <source>
        <strain evidence="4 5">DSM 18116</strain>
    </source>
</reference>
<dbReference type="PANTHER" id="PTHR30273:SF2">
    <property type="entry name" value="PROTEIN FECR"/>
    <property type="match status" value="1"/>
</dbReference>
<organism evidence="4 5">
    <name type="scientific">Pseudobacter ginsenosidimutans</name>
    <dbReference type="NCBI Taxonomy" id="661488"/>
    <lineage>
        <taxon>Bacteria</taxon>
        <taxon>Pseudomonadati</taxon>
        <taxon>Bacteroidota</taxon>
        <taxon>Chitinophagia</taxon>
        <taxon>Chitinophagales</taxon>
        <taxon>Chitinophagaceae</taxon>
        <taxon>Pseudobacter</taxon>
    </lineage>
</organism>
<dbReference type="GO" id="GO:0016989">
    <property type="term" value="F:sigma factor antagonist activity"/>
    <property type="evidence" value="ECO:0007669"/>
    <property type="project" value="TreeGrafter"/>
</dbReference>
<gene>
    <name evidence="4" type="ORF">EV199_4665</name>
</gene>
<proteinExistence type="predicted"/>
<dbReference type="Pfam" id="PF04773">
    <property type="entry name" value="FecR"/>
    <property type="match status" value="1"/>
</dbReference>
<evidence type="ECO:0000259" key="3">
    <source>
        <dbReference type="Pfam" id="PF16344"/>
    </source>
</evidence>
<feature type="domain" description="FecR protein" evidence="2">
    <location>
        <begin position="179"/>
        <end position="274"/>
    </location>
</feature>
<evidence type="ECO:0000256" key="1">
    <source>
        <dbReference type="SAM" id="Phobius"/>
    </source>
</evidence>
<feature type="transmembrane region" description="Helical" evidence="1">
    <location>
        <begin position="85"/>
        <end position="105"/>
    </location>
</feature>
<feature type="domain" description="Protein FecR C-terminal" evidence="3">
    <location>
        <begin position="316"/>
        <end position="384"/>
    </location>
</feature>
<dbReference type="InterPro" id="IPR032508">
    <property type="entry name" value="FecR_C"/>
</dbReference>
<dbReference type="Proteomes" id="UP000293874">
    <property type="component" value="Unassembled WGS sequence"/>
</dbReference>
<accession>A0A4Q7MUZ9</accession>
<name>A0A4Q7MUZ9_9BACT</name>
<dbReference type="OrthoDB" id="1099963at2"/>
<dbReference type="Gene3D" id="2.60.120.1440">
    <property type="match status" value="1"/>
</dbReference>
<dbReference type="Gene3D" id="3.55.50.30">
    <property type="match status" value="1"/>
</dbReference>
<dbReference type="EMBL" id="SGXA01000002">
    <property type="protein sequence ID" value="RZS72742.1"/>
    <property type="molecule type" value="Genomic_DNA"/>
</dbReference>
<sequence length="386" mass="42387">MRKDRLHYLVQQYTTDAATTAERIELQQYLDSGSGQELFADVVSEQAAGHQDASFDSSPYAGLAQEVLQMDKGGLYPSKLRRMRWIAAAAAVLILAISGGIYYLAQKSIEPYALAQTELKNDVQPGRSGAILTLSDGKKVLLDSAANGLIAEQSGARVEHKDGQVLYNKGNNAVAVINTMATPKGKKYQLTLADGTKVWLNAASSISFPTAFTGKDRTVSITGEAYFDVTKNAAKPFRVRVNNMEVEVLGTQFNINAYSDEPLIKTTLLEGAVRVTKGTGSQLLKPGQQAQLDQNDQLTLISDTDAAYEMAWKNNEFNFKYTDLKTVMRQLARWYDLEIVYETNAPVNKEFGGRIPMDASLSLILKVLEKGGVHFRLEGNMLTVLP</sequence>